<name>A0ABR1RCZ8_9PEZI</name>
<evidence type="ECO:0000313" key="5">
    <source>
        <dbReference type="Proteomes" id="UP001396898"/>
    </source>
</evidence>
<accession>A0ABR1RCZ8</accession>
<keyword evidence="1" id="KW-0479">Metal-binding</keyword>
<feature type="compositionally biased region" description="Low complexity" evidence="2">
    <location>
        <begin position="26"/>
        <end position="37"/>
    </location>
</feature>
<organism evidence="4 5">
    <name type="scientific">Apiospora marii</name>
    <dbReference type="NCBI Taxonomy" id="335849"/>
    <lineage>
        <taxon>Eukaryota</taxon>
        <taxon>Fungi</taxon>
        <taxon>Dikarya</taxon>
        <taxon>Ascomycota</taxon>
        <taxon>Pezizomycotina</taxon>
        <taxon>Sordariomycetes</taxon>
        <taxon>Xylariomycetidae</taxon>
        <taxon>Amphisphaeriales</taxon>
        <taxon>Apiosporaceae</taxon>
        <taxon>Apiospora</taxon>
    </lineage>
</organism>
<dbReference type="SMART" id="SM00184">
    <property type="entry name" value="RING"/>
    <property type="match status" value="1"/>
</dbReference>
<keyword evidence="1" id="KW-0863">Zinc-finger</keyword>
<dbReference type="Proteomes" id="UP001396898">
    <property type="component" value="Unassembled WGS sequence"/>
</dbReference>
<feature type="compositionally biased region" description="Low complexity" evidence="2">
    <location>
        <begin position="84"/>
        <end position="93"/>
    </location>
</feature>
<evidence type="ECO:0000313" key="4">
    <source>
        <dbReference type="EMBL" id="KAK8008421.1"/>
    </source>
</evidence>
<proteinExistence type="predicted"/>
<dbReference type="Gene3D" id="3.30.40.10">
    <property type="entry name" value="Zinc/RING finger domain, C3HC4 (zinc finger)"/>
    <property type="match status" value="1"/>
</dbReference>
<feature type="compositionally biased region" description="Basic and acidic residues" evidence="2">
    <location>
        <begin position="95"/>
        <end position="104"/>
    </location>
</feature>
<dbReference type="Pfam" id="PF13639">
    <property type="entry name" value="zf-RING_2"/>
    <property type="match status" value="1"/>
</dbReference>
<dbReference type="SUPFAM" id="SSF57850">
    <property type="entry name" value="RING/U-box"/>
    <property type="match status" value="1"/>
</dbReference>
<evidence type="ECO:0000256" key="1">
    <source>
        <dbReference type="PROSITE-ProRule" id="PRU00175"/>
    </source>
</evidence>
<keyword evidence="5" id="KW-1185">Reference proteome</keyword>
<feature type="region of interest" description="Disordered" evidence="2">
    <location>
        <begin position="26"/>
        <end position="116"/>
    </location>
</feature>
<sequence>MSERSQSPDTILEFDRRATYLAQFRPVAVSSRPSSPAESTDSQERPVMSEVIAGYRDRAQSRRPARSSPSSSATRTTSERRSGRSSSRSSAEACCRPHLEDRHGFSSSPLSSSSTMRRAIRSLLKKDGQQSKQYAEEESYVPSPKITFLIDQPKLTCMICQATTLKLVSEDDTPQPGDFDYDESEDPTPAILPCAHVACTSCMTAWLAENDGCPFCRVAHRRPGCGHRVGPRPLTHATIASLPATLPEGGRVAADCDPCSAKRRERRARDKMNGLAERYVRAREEAEQRPESGQAQLALKTAKKAFERCGLDVGYEEVMAEHTAW</sequence>
<gene>
    <name evidence="4" type="ORF">PG991_010972</name>
</gene>
<keyword evidence="1" id="KW-0862">Zinc</keyword>
<feature type="domain" description="RING-type" evidence="3">
    <location>
        <begin position="157"/>
        <end position="217"/>
    </location>
</feature>
<reference evidence="4 5" key="1">
    <citation type="submission" date="2023-01" db="EMBL/GenBank/DDBJ databases">
        <title>Analysis of 21 Apiospora genomes using comparative genomics revels a genus with tremendous synthesis potential of carbohydrate active enzymes and secondary metabolites.</title>
        <authorList>
            <person name="Sorensen T."/>
        </authorList>
    </citation>
    <scope>NUCLEOTIDE SEQUENCE [LARGE SCALE GENOMIC DNA]</scope>
    <source>
        <strain evidence="4 5">CBS 20057</strain>
    </source>
</reference>
<dbReference type="InterPro" id="IPR013083">
    <property type="entry name" value="Znf_RING/FYVE/PHD"/>
</dbReference>
<evidence type="ECO:0000256" key="2">
    <source>
        <dbReference type="SAM" id="MobiDB-lite"/>
    </source>
</evidence>
<protein>
    <recommendedName>
        <fullName evidence="3">RING-type domain-containing protein</fullName>
    </recommendedName>
</protein>
<dbReference type="PROSITE" id="PS50089">
    <property type="entry name" value="ZF_RING_2"/>
    <property type="match status" value="1"/>
</dbReference>
<feature type="compositionally biased region" description="Low complexity" evidence="2">
    <location>
        <begin position="66"/>
        <end position="76"/>
    </location>
</feature>
<dbReference type="EMBL" id="JAQQWI010000016">
    <property type="protein sequence ID" value="KAK8008421.1"/>
    <property type="molecule type" value="Genomic_DNA"/>
</dbReference>
<evidence type="ECO:0000259" key="3">
    <source>
        <dbReference type="PROSITE" id="PS50089"/>
    </source>
</evidence>
<dbReference type="InterPro" id="IPR001841">
    <property type="entry name" value="Znf_RING"/>
</dbReference>
<comment type="caution">
    <text evidence="4">The sequence shown here is derived from an EMBL/GenBank/DDBJ whole genome shotgun (WGS) entry which is preliminary data.</text>
</comment>